<dbReference type="PROSITE" id="PS51000">
    <property type="entry name" value="HTH_DEOR_2"/>
    <property type="match status" value="1"/>
</dbReference>
<dbReference type="InterPro" id="IPR036390">
    <property type="entry name" value="WH_DNA-bd_sf"/>
</dbReference>
<dbReference type="EMBL" id="RKRF01000007">
    <property type="protein sequence ID" value="RPF55299.1"/>
    <property type="molecule type" value="Genomic_DNA"/>
</dbReference>
<gene>
    <name evidence="4" type="ORF">EDC24_0170</name>
</gene>
<dbReference type="InterPro" id="IPR001034">
    <property type="entry name" value="DeoR_HTH"/>
</dbReference>
<reference evidence="4 5" key="1">
    <citation type="submission" date="2018-11" db="EMBL/GenBank/DDBJ databases">
        <title>Genomic Encyclopedia of Type Strains, Phase IV (KMG-IV): sequencing the most valuable type-strain genomes for metagenomic binning, comparative biology and taxonomic classification.</title>
        <authorList>
            <person name="Goeker M."/>
        </authorList>
    </citation>
    <scope>NUCLEOTIDE SEQUENCE [LARGE SCALE GENOMIC DNA]</scope>
    <source>
        <strain evidence="4 5">DSM 18090</strain>
    </source>
</reference>
<dbReference type="Pfam" id="PF08220">
    <property type="entry name" value="HTH_DeoR"/>
    <property type="match status" value="1"/>
</dbReference>
<organism evidence="4 5">
    <name type="scientific">Aquisalibacillus elongatus</name>
    <dbReference type="NCBI Taxonomy" id="485577"/>
    <lineage>
        <taxon>Bacteria</taxon>
        <taxon>Bacillati</taxon>
        <taxon>Bacillota</taxon>
        <taxon>Bacilli</taxon>
        <taxon>Bacillales</taxon>
        <taxon>Bacillaceae</taxon>
        <taxon>Aquisalibacillus</taxon>
    </lineage>
</organism>
<accession>A0A3N5BEH4</accession>
<dbReference type="Gene3D" id="1.10.10.10">
    <property type="entry name" value="Winged helix-like DNA-binding domain superfamily/Winged helix DNA-binding domain"/>
    <property type="match status" value="1"/>
</dbReference>
<dbReference type="Proteomes" id="UP000276443">
    <property type="component" value="Unassembled WGS sequence"/>
</dbReference>
<evidence type="ECO:0000313" key="4">
    <source>
        <dbReference type="EMBL" id="RPF55299.1"/>
    </source>
</evidence>
<dbReference type="GO" id="GO:0003700">
    <property type="term" value="F:DNA-binding transcription factor activity"/>
    <property type="evidence" value="ECO:0007669"/>
    <property type="project" value="InterPro"/>
</dbReference>
<dbReference type="AlphaFoldDB" id="A0A3N5BEH4"/>
<evidence type="ECO:0000256" key="2">
    <source>
        <dbReference type="ARBA" id="ARBA00023163"/>
    </source>
</evidence>
<keyword evidence="2" id="KW-0804">Transcription</keyword>
<sequence>MLSNPSQAMINRIKDIYLYLNDQGSATTKELSEQFGLSDRTIQRDINVLQYNGLVESCRKGEWTTTDKKVKLPKVD</sequence>
<keyword evidence="5" id="KW-1185">Reference proteome</keyword>
<protein>
    <submittedName>
        <fullName evidence="4">DeoR-like protein with HTH domain</fullName>
    </submittedName>
</protein>
<dbReference type="SMART" id="SM00420">
    <property type="entry name" value="HTH_DEOR"/>
    <property type="match status" value="1"/>
</dbReference>
<comment type="caution">
    <text evidence="4">The sequence shown here is derived from an EMBL/GenBank/DDBJ whole genome shotgun (WGS) entry which is preliminary data.</text>
</comment>
<keyword evidence="1" id="KW-0805">Transcription regulation</keyword>
<dbReference type="SUPFAM" id="SSF46785">
    <property type="entry name" value="Winged helix' DNA-binding domain"/>
    <property type="match status" value="1"/>
</dbReference>
<evidence type="ECO:0000313" key="5">
    <source>
        <dbReference type="Proteomes" id="UP000276443"/>
    </source>
</evidence>
<name>A0A3N5BEH4_9BACI</name>
<dbReference type="InterPro" id="IPR036388">
    <property type="entry name" value="WH-like_DNA-bd_sf"/>
</dbReference>
<evidence type="ECO:0000259" key="3">
    <source>
        <dbReference type="PROSITE" id="PS51000"/>
    </source>
</evidence>
<feature type="domain" description="HTH deoR-type" evidence="3">
    <location>
        <begin position="9"/>
        <end position="64"/>
    </location>
</feature>
<evidence type="ECO:0000256" key="1">
    <source>
        <dbReference type="ARBA" id="ARBA00023015"/>
    </source>
</evidence>
<proteinExistence type="predicted"/>